<reference evidence="3 4" key="1">
    <citation type="submission" date="2019-03" db="EMBL/GenBank/DDBJ databases">
        <title>Genomic Encyclopedia of Type Strains, Phase IV (KMG-IV): sequencing the most valuable type-strain genomes for metagenomic binning, comparative biology and taxonomic classification.</title>
        <authorList>
            <person name="Goeker M."/>
        </authorList>
    </citation>
    <scope>NUCLEOTIDE SEQUENCE [LARGE SCALE GENOMIC DNA]</scope>
    <source>
        <strain evidence="3 4">DSM 13328</strain>
    </source>
</reference>
<feature type="compositionally biased region" description="Low complexity" evidence="1">
    <location>
        <begin position="9"/>
        <end position="20"/>
    </location>
</feature>
<comment type="caution">
    <text evidence="3">The sequence shown here is derived from an EMBL/GenBank/DDBJ whole genome shotgun (WGS) entry which is preliminary data.</text>
</comment>
<keyword evidence="4" id="KW-1185">Reference proteome</keyword>
<evidence type="ECO:0000256" key="1">
    <source>
        <dbReference type="SAM" id="MobiDB-lite"/>
    </source>
</evidence>
<proteinExistence type="predicted"/>
<organism evidence="3 4">
    <name type="scientific">Methanimicrococcus blatticola</name>
    <dbReference type="NCBI Taxonomy" id="91560"/>
    <lineage>
        <taxon>Archaea</taxon>
        <taxon>Methanobacteriati</taxon>
        <taxon>Methanobacteriota</taxon>
        <taxon>Stenosarchaea group</taxon>
        <taxon>Methanomicrobia</taxon>
        <taxon>Methanosarcinales</taxon>
        <taxon>Methanosarcinaceae</taxon>
        <taxon>Methanimicrococcus</taxon>
    </lineage>
</organism>
<keyword evidence="2" id="KW-1133">Transmembrane helix</keyword>
<gene>
    <name evidence="3" type="ORF">C7391_0567</name>
</gene>
<feature type="transmembrane region" description="Helical" evidence="2">
    <location>
        <begin position="35"/>
        <end position="52"/>
    </location>
</feature>
<name>A0A484F4Z2_9EURY</name>
<dbReference type="Proteomes" id="UP000294855">
    <property type="component" value="Unassembled WGS sequence"/>
</dbReference>
<dbReference type="RefSeq" id="WP_166627381.1">
    <property type="nucleotide sequence ID" value="NZ_JAHDUW010000006.1"/>
</dbReference>
<accession>A0A484F4Z2</accession>
<dbReference type="AlphaFoldDB" id="A0A484F4Z2"/>
<keyword evidence="2" id="KW-0812">Transmembrane</keyword>
<evidence type="ECO:0000256" key="2">
    <source>
        <dbReference type="SAM" id="Phobius"/>
    </source>
</evidence>
<evidence type="ECO:0000313" key="3">
    <source>
        <dbReference type="EMBL" id="TDQ70226.1"/>
    </source>
</evidence>
<dbReference type="EMBL" id="SNYS01000006">
    <property type="protein sequence ID" value="TDQ70226.1"/>
    <property type="molecule type" value="Genomic_DNA"/>
</dbReference>
<keyword evidence="2" id="KW-0472">Membrane</keyword>
<protein>
    <submittedName>
        <fullName evidence="3">Uncharacterized protein</fullName>
    </submittedName>
</protein>
<feature type="region of interest" description="Disordered" evidence="1">
    <location>
        <begin position="1"/>
        <end position="24"/>
    </location>
</feature>
<sequence length="54" mass="5904">MQTMQNISTKKTVNKNTTENAPFGAGITSQTKLTLTRLFMLASIFGLAWLVTAL</sequence>
<evidence type="ECO:0000313" key="4">
    <source>
        <dbReference type="Proteomes" id="UP000294855"/>
    </source>
</evidence>